<gene>
    <name evidence="2" type="ORF">EV421DRAFT_1445881</name>
</gene>
<organism evidence="2 3">
    <name type="scientific">Armillaria borealis</name>
    <dbReference type="NCBI Taxonomy" id="47425"/>
    <lineage>
        <taxon>Eukaryota</taxon>
        <taxon>Fungi</taxon>
        <taxon>Dikarya</taxon>
        <taxon>Basidiomycota</taxon>
        <taxon>Agaricomycotina</taxon>
        <taxon>Agaricomycetes</taxon>
        <taxon>Agaricomycetidae</taxon>
        <taxon>Agaricales</taxon>
        <taxon>Marasmiineae</taxon>
        <taxon>Physalacriaceae</taxon>
        <taxon>Armillaria</taxon>
    </lineage>
</organism>
<reference evidence="2" key="1">
    <citation type="submission" date="2023-06" db="EMBL/GenBank/DDBJ databases">
        <authorList>
            <consortium name="Lawrence Berkeley National Laboratory"/>
            <person name="Ahrendt S."/>
            <person name="Sahu N."/>
            <person name="Indic B."/>
            <person name="Wong-Bajracharya J."/>
            <person name="Merenyi Z."/>
            <person name="Ke H.-M."/>
            <person name="Monk M."/>
            <person name="Kocsube S."/>
            <person name="Drula E."/>
            <person name="Lipzen A."/>
            <person name="Balint B."/>
            <person name="Henrissat B."/>
            <person name="Andreopoulos B."/>
            <person name="Martin F.M."/>
            <person name="Harder C.B."/>
            <person name="Rigling D."/>
            <person name="Ford K.L."/>
            <person name="Foster G.D."/>
            <person name="Pangilinan J."/>
            <person name="Papanicolaou A."/>
            <person name="Barry K."/>
            <person name="LaButti K."/>
            <person name="Viragh M."/>
            <person name="Koriabine M."/>
            <person name="Yan M."/>
            <person name="Riley R."/>
            <person name="Champramary S."/>
            <person name="Plett K.L."/>
            <person name="Tsai I.J."/>
            <person name="Slot J."/>
            <person name="Sipos G."/>
            <person name="Plett J."/>
            <person name="Nagy L.G."/>
            <person name="Grigoriev I.V."/>
        </authorList>
    </citation>
    <scope>NUCLEOTIDE SEQUENCE</scope>
    <source>
        <strain evidence="2">FPL87.14</strain>
    </source>
</reference>
<feature type="region of interest" description="Disordered" evidence="1">
    <location>
        <begin position="1"/>
        <end position="52"/>
    </location>
</feature>
<dbReference type="Proteomes" id="UP001175226">
    <property type="component" value="Unassembled WGS sequence"/>
</dbReference>
<protein>
    <submittedName>
        <fullName evidence="2">Uncharacterized protein</fullName>
    </submittedName>
</protein>
<accession>A0AA39MGT9</accession>
<evidence type="ECO:0000256" key="1">
    <source>
        <dbReference type="SAM" id="MobiDB-lite"/>
    </source>
</evidence>
<name>A0AA39MGT9_9AGAR</name>
<feature type="compositionally biased region" description="Basic residues" evidence="1">
    <location>
        <begin position="1"/>
        <end position="11"/>
    </location>
</feature>
<keyword evidence="3" id="KW-1185">Reference proteome</keyword>
<sequence length="176" mass="19859">MPAHLVTRHSGQRCPGSPTLSLPRPRLSQRKSPETYSTKTRTDLSEPLSMPQEPIQSWLPPWKAHLQGKVESNASYKTVLHHRRMLTLCAIIIDDVTDGQVKGEDAWNVKAVQKHARRLLYVLARDLQDRAGKSLIKAITLSPGSYVVLAKICERSKFRDLQRYSAVTGMRVAYMA</sequence>
<proteinExistence type="predicted"/>
<dbReference type="EMBL" id="JAUEPT010000084">
    <property type="protein sequence ID" value="KAK0433204.1"/>
    <property type="molecule type" value="Genomic_DNA"/>
</dbReference>
<comment type="caution">
    <text evidence="2">The sequence shown here is derived from an EMBL/GenBank/DDBJ whole genome shotgun (WGS) entry which is preliminary data.</text>
</comment>
<evidence type="ECO:0000313" key="3">
    <source>
        <dbReference type="Proteomes" id="UP001175226"/>
    </source>
</evidence>
<dbReference type="AlphaFoldDB" id="A0AA39MGT9"/>
<evidence type="ECO:0000313" key="2">
    <source>
        <dbReference type="EMBL" id="KAK0433204.1"/>
    </source>
</evidence>